<sequence length="154" mass="17717">MQWKTITSSLGNTGFGLWYNGQKMLTLAYKPKSDSVYLESKDGEKRLFHYKKKGLFKNKRVLENEYGAELGKISREGRQKYIEVDDKRFYLNFKNDNNNVIEIIDEAGQKPVAVCSVEGENPSDATNYSLLMVMCFYLFQPKNYTQALTARAAI</sequence>
<dbReference type="EMBL" id="FMZO01000010">
    <property type="protein sequence ID" value="SDD53000.1"/>
    <property type="molecule type" value="Genomic_DNA"/>
</dbReference>
<dbReference type="AlphaFoldDB" id="A0A1G6VH36"/>
<dbReference type="Proteomes" id="UP000198757">
    <property type="component" value="Unassembled WGS sequence"/>
</dbReference>
<proteinExistence type="predicted"/>
<protein>
    <submittedName>
        <fullName evidence="1">Uncharacterized protein</fullName>
    </submittedName>
</protein>
<dbReference type="OrthoDB" id="664682at2"/>
<evidence type="ECO:0000313" key="1">
    <source>
        <dbReference type="EMBL" id="SDD53000.1"/>
    </source>
</evidence>
<accession>A0A1G6VH36</accession>
<keyword evidence="2" id="KW-1185">Reference proteome</keyword>
<evidence type="ECO:0000313" key="2">
    <source>
        <dbReference type="Proteomes" id="UP000198757"/>
    </source>
</evidence>
<gene>
    <name evidence="1" type="ORF">SAMN04487894_11023</name>
</gene>
<organism evidence="1 2">
    <name type="scientific">Niabella drilacis (strain DSM 25811 / CCM 8410 / CCUG 62505 / LMG 26954 / E90)</name>
    <dbReference type="NCBI Taxonomy" id="1285928"/>
    <lineage>
        <taxon>Bacteria</taxon>
        <taxon>Pseudomonadati</taxon>
        <taxon>Bacteroidota</taxon>
        <taxon>Chitinophagia</taxon>
        <taxon>Chitinophagales</taxon>
        <taxon>Chitinophagaceae</taxon>
        <taxon>Niabella</taxon>
    </lineage>
</organism>
<dbReference type="STRING" id="1285928.SAMN04487894_11023"/>
<name>A0A1G6VH36_NIADE</name>
<reference evidence="2" key="1">
    <citation type="submission" date="2016-10" db="EMBL/GenBank/DDBJ databases">
        <authorList>
            <person name="Varghese N."/>
            <person name="Submissions S."/>
        </authorList>
    </citation>
    <scope>NUCLEOTIDE SEQUENCE [LARGE SCALE GENOMIC DNA]</scope>
    <source>
        <strain evidence="2">DSM 25811 / CCM 8410 / LMG 26954 / E90</strain>
    </source>
</reference>
<dbReference type="RefSeq" id="WP_090391391.1">
    <property type="nucleotide sequence ID" value="NZ_FMZO01000010.1"/>
</dbReference>